<dbReference type="EMBL" id="ASYR01000051">
    <property type="protein sequence ID" value="KAF0646555.1"/>
    <property type="molecule type" value="Genomic_DNA"/>
</dbReference>
<dbReference type="Proteomes" id="UP000731519">
    <property type="component" value="Unassembled WGS sequence"/>
</dbReference>
<evidence type="ECO:0000313" key="3">
    <source>
        <dbReference type="Proteomes" id="UP000731519"/>
    </source>
</evidence>
<protein>
    <submittedName>
        <fullName evidence="1">Uncharacterized protein</fullName>
    </submittedName>
</protein>
<accession>A0ABQ6XLA6</accession>
<name>A0ABQ6XLA6_STRFR</name>
<evidence type="ECO:0000313" key="1">
    <source>
        <dbReference type="EMBL" id="KAF0646555.1"/>
    </source>
</evidence>
<sequence length="218" mass="22002">MGVVEHPVQGLHVGAQPLRVGPGRRAVLGLRLGGDQVAEVRGGLPHRAGQGRQVGDDLAGAHQMDAGEQGAEGVQQRLRLAVPLEEPPPGAGESPVVVGVVGGDQAGCEGGRFGVRAAAAHDQGGQQLLQDVAVAAQHQPGELPQVVGAQVHLHAVPQPHAAAGLLRLAQPDQRLHGQQVRPAQVHVGVAGGEAVQVGAGDGGEDQAVGLLLGHRGEV</sequence>
<organism evidence="1 3">
    <name type="scientific">Streptomyces fradiae ATCC 10745 = DSM 40063</name>
    <dbReference type="NCBI Taxonomy" id="1319510"/>
    <lineage>
        <taxon>Bacteria</taxon>
        <taxon>Bacillati</taxon>
        <taxon>Actinomycetota</taxon>
        <taxon>Actinomycetes</taxon>
        <taxon>Kitasatosporales</taxon>
        <taxon>Streptomycetaceae</taxon>
        <taxon>Streptomyces</taxon>
    </lineage>
</organism>
<keyword evidence="3" id="KW-1185">Reference proteome</keyword>
<comment type="caution">
    <text evidence="1">The sequence shown here is derived from an EMBL/GenBank/DDBJ whole genome shotgun (WGS) entry which is preliminary data.</text>
</comment>
<reference evidence="1 3" key="1">
    <citation type="submission" date="2013-05" db="EMBL/GenBank/DDBJ databases">
        <title>Genome Sequence of Streptomyces fradiae.</title>
        <authorList>
            <person name="Kirby R."/>
        </authorList>
    </citation>
    <scope>NUCLEOTIDE SEQUENCE [LARGE SCALE GENOMIC DNA]</scope>
    <source>
        <strain evidence="1 3">ATCC 10745</strain>
    </source>
</reference>
<gene>
    <name evidence="2" type="ORF">K701_07320</name>
    <name evidence="1" type="ORF">K701_28250</name>
</gene>
<dbReference type="EMBL" id="ASYR01000008">
    <property type="protein sequence ID" value="KAF0650370.1"/>
    <property type="molecule type" value="Genomic_DNA"/>
</dbReference>
<evidence type="ECO:0000313" key="2">
    <source>
        <dbReference type="EMBL" id="KAF0650370.1"/>
    </source>
</evidence>
<proteinExistence type="predicted"/>